<dbReference type="InterPro" id="IPR044855">
    <property type="entry name" value="CoA-Trfase_III_dom3_sf"/>
</dbReference>
<dbReference type="InterPro" id="IPR003673">
    <property type="entry name" value="CoA-Trfase_fam_III"/>
</dbReference>
<sequence length="393" mass="41710">MPEQDQSGPLSGIRIVELAGLGPAPFAAMLLADLGADVIRVDRAGEVGPHGDAPHPDIVGRGRRSIAVDLKSGAGRQVVLDLLAGADVLIEGFRPGVTERLGIGPNDCWAVNPRLVYGRMTGWGQDGPLAATAGHDITYIAVTGALDSIRRHGQRPVPPLNLLGDLGGGSLYLVVGVLAALLEARTSGRGQVVDAAIVDGTAHLMNFILGLRGSGMWPNEPGRNLLDTGASFYDVYTCADGKEIAIGPLEPRFYAELLRLTGAEAGADSELGALDPQARSDPARWEEGKARWAEIFARRTREEWTRLLQDSDACAAPVLSLEEAPRHEQLRARGTYVEADGVIQAAPAPRFSRTPAAWPDPPVWPGRHTDELLRELGRTPEQIATARASGAVG</sequence>
<keyword evidence="1" id="KW-0808">Transferase</keyword>
<dbReference type="EMBL" id="CP097332">
    <property type="protein sequence ID" value="UQX89087.1"/>
    <property type="molecule type" value="Genomic_DNA"/>
</dbReference>
<reference evidence="1" key="1">
    <citation type="journal article" date="2018" name="Int. J. Syst. Evol. Microbiol.">
        <title>Jatrophihabitans telluris sp. nov., isolated from sediment soil of lava forest wetlands and the emended description of the genus Jatrophihabitans.</title>
        <authorList>
            <person name="Lee K.C."/>
            <person name="Suh M.K."/>
            <person name="Eom M.K."/>
            <person name="Kim K.K."/>
            <person name="Kim J.S."/>
            <person name="Kim D.S."/>
            <person name="Ko S.H."/>
            <person name="Shin Y.K."/>
            <person name="Lee J.S."/>
        </authorList>
    </citation>
    <scope>NUCLEOTIDE SEQUENCE</scope>
    <source>
        <strain evidence="1">N237</strain>
    </source>
</reference>
<reference evidence="1" key="2">
    <citation type="submission" date="2022-05" db="EMBL/GenBank/DDBJ databases">
        <authorList>
            <person name="Kim J.-S."/>
            <person name="Lee K."/>
            <person name="Suh M."/>
            <person name="Eom M."/>
            <person name="Kim J.-S."/>
            <person name="Kim D.-S."/>
            <person name="Ko S.-H."/>
            <person name="Shin Y."/>
            <person name="Lee J.-S."/>
        </authorList>
    </citation>
    <scope>NUCLEOTIDE SEQUENCE</scope>
    <source>
        <strain evidence="1">N237</strain>
    </source>
</reference>
<dbReference type="InterPro" id="IPR050509">
    <property type="entry name" value="CoA-transferase_III"/>
</dbReference>
<proteinExistence type="predicted"/>
<organism evidence="1 2">
    <name type="scientific">Jatrophihabitans telluris</name>
    <dbReference type="NCBI Taxonomy" id="2038343"/>
    <lineage>
        <taxon>Bacteria</taxon>
        <taxon>Bacillati</taxon>
        <taxon>Actinomycetota</taxon>
        <taxon>Actinomycetes</taxon>
        <taxon>Jatrophihabitantales</taxon>
        <taxon>Jatrophihabitantaceae</taxon>
        <taxon>Jatrophihabitans</taxon>
    </lineage>
</organism>
<dbReference type="PANTHER" id="PTHR48228:SF5">
    <property type="entry name" value="ALPHA-METHYLACYL-COA RACEMASE"/>
    <property type="match status" value="1"/>
</dbReference>
<protein>
    <submittedName>
        <fullName evidence="1">CoA transferase</fullName>
    </submittedName>
</protein>
<dbReference type="Gene3D" id="3.40.50.10540">
    <property type="entry name" value="Crotonobetainyl-coa:carnitine coa-transferase, domain 1"/>
    <property type="match status" value="1"/>
</dbReference>
<dbReference type="Proteomes" id="UP001056336">
    <property type="component" value="Chromosome"/>
</dbReference>
<dbReference type="InterPro" id="IPR023606">
    <property type="entry name" value="CoA-Trfase_III_dom_1_sf"/>
</dbReference>
<dbReference type="SUPFAM" id="SSF89796">
    <property type="entry name" value="CoA-transferase family III (CaiB/BaiF)"/>
    <property type="match status" value="1"/>
</dbReference>
<dbReference type="RefSeq" id="WP_249772983.1">
    <property type="nucleotide sequence ID" value="NZ_CP097332.1"/>
</dbReference>
<dbReference type="PANTHER" id="PTHR48228">
    <property type="entry name" value="SUCCINYL-COA--D-CITRAMALATE COA-TRANSFERASE"/>
    <property type="match status" value="1"/>
</dbReference>
<dbReference type="Gene3D" id="3.30.1540.10">
    <property type="entry name" value="formyl-coa transferase, domain 3"/>
    <property type="match status" value="1"/>
</dbReference>
<dbReference type="GO" id="GO:0016740">
    <property type="term" value="F:transferase activity"/>
    <property type="evidence" value="ECO:0007669"/>
    <property type="project" value="UniProtKB-KW"/>
</dbReference>
<keyword evidence="2" id="KW-1185">Reference proteome</keyword>
<name>A0ABY4R0P8_9ACTN</name>
<gene>
    <name evidence="1" type="ORF">M6D93_03565</name>
</gene>
<evidence type="ECO:0000313" key="1">
    <source>
        <dbReference type="EMBL" id="UQX89087.1"/>
    </source>
</evidence>
<dbReference type="Pfam" id="PF02515">
    <property type="entry name" value="CoA_transf_3"/>
    <property type="match status" value="1"/>
</dbReference>
<evidence type="ECO:0000313" key="2">
    <source>
        <dbReference type="Proteomes" id="UP001056336"/>
    </source>
</evidence>
<accession>A0ABY4R0P8</accession>